<dbReference type="SUPFAM" id="SSF48173">
    <property type="entry name" value="Cryptochrome/photolyase FAD-binding domain"/>
    <property type="match status" value="1"/>
</dbReference>
<evidence type="ECO:0000256" key="12">
    <source>
        <dbReference type="PIRSR" id="PIRSR602081-1"/>
    </source>
</evidence>
<dbReference type="PANTHER" id="PTHR11455">
    <property type="entry name" value="CRYPTOCHROME"/>
    <property type="match status" value="1"/>
</dbReference>
<dbReference type="SUPFAM" id="SSF52425">
    <property type="entry name" value="Cryptochrome/photolyase, N-terminal domain"/>
    <property type="match status" value="1"/>
</dbReference>
<feature type="site" description="Electron transfer via tryptophanyl radical" evidence="13">
    <location>
        <position position="362"/>
    </location>
</feature>
<evidence type="ECO:0000259" key="15">
    <source>
        <dbReference type="PROSITE" id="PS51645"/>
    </source>
</evidence>
<evidence type="ECO:0000256" key="4">
    <source>
        <dbReference type="ARBA" id="ARBA00014046"/>
    </source>
</evidence>
<comment type="similarity">
    <text evidence="14">Belongs to the DNA photolyase family.</text>
</comment>
<evidence type="ECO:0000256" key="1">
    <source>
        <dbReference type="ARBA" id="ARBA00001932"/>
    </source>
</evidence>
<keyword evidence="5 12" id="KW-0285">Flavoprotein</keyword>
<feature type="site" description="Electron transfer via tryptophanyl radical" evidence="13">
    <location>
        <position position="309"/>
    </location>
</feature>
<dbReference type="Gene3D" id="1.10.579.10">
    <property type="entry name" value="DNA Cyclobutane Dipyrimidine Photolyase, subunit A, domain 3"/>
    <property type="match status" value="1"/>
</dbReference>
<evidence type="ECO:0000313" key="17">
    <source>
        <dbReference type="Proteomes" id="UP000242175"/>
    </source>
</evidence>
<dbReference type="PROSITE" id="PS00691">
    <property type="entry name" value="DNA_PHOTOLYASES_1_2"/>
    <property type="match status" value="1"/>
</dbReference>
<evidence type="ECO:0000256" key="7">
    <source>
        <dbReference type="ARBA" id="ARBA00022991"/>
    </source>
</evidence>
<dbReference type="GO" id="GO:0003904">
    <property type="term" value="F:deoxyribodipyrimidine photo-lyase activity"/>
    <property type="evidence" value="ECO:0007669"/>
    <property type="project" value="UniProtKB-EC"/>
</dbReference>
<dbReference type="Pfam" id="PF03441">
    <property type="entry name" value="FAD_binding_7"/>
    <property type="match status" value="1"/>
</dbReference>
<feature type="site" description="Electron transfer via tryptophanyl radical" evidence="13">
    <location>
        <position position="385"/>
    </location>
</feature>
<proteinExistence type="inferred from homology"/>
<dbReference type="PROSITE" id="PS00394">
    <property type="entry name" value="DNA_PHOTOLYASES_1_1"/>
    <property type="match status" value="1"/>
</dbReference>
<dbReference type="FunFam" id="1.10.579.10:FF:000003">
    <property type="entry name" value="Deoxyribodipyrimidine photo-lyase"/>
    <property type="match status" value="1"/>
</dbReference>
<dbReference type="InterPro" id="IPR006050">
    <property type="entry name" value="DNA_photolyase_N"/>
</dbReference>
<dbReference type="InterPro" id="IPR036155">
    <property type="entry name" value="Crypto/Photolyase_N_sf"/>
</dbReference>
<feature type="binding site" evidence="12">
    <location>
        <position position="274"/>
    </location>
    <ligand>
        <name>FAD</name>
        <dbReference type="ChEBI" id="CHEBI:57692"/>
    </ligand>
</feature>
<evidence type="ECO:0000256" key="14">
    <source>
        <dbReference type="RuleBase" id="RU004182"/>
    </source>
</evidence>
<comment type="cofactor">
    <cofactor evidence="1">
        <name>(6R)-5,10-methylene-5,6,7,8-tetrahydrofolate</name>
        <dbReference type="ChEBI" id="CHEBI:15636"/>
    </cofactor>
</comment>
<sequence>MMSKNNRRLIWLRSDLRMMDNILFSRDYESSEETIVIYFHAIHEWKLHKKSNIQRALIFDRLKYLYLLFKEKNIPFFIFEINSFSEIPDFLIQFMNQFSIQKLLSNYEYEYDESERDHAVHFLLSRNNFEYIQMHNQTLLEPGTVLNGEKKMYKVFTPFKKKWIHQLDRSKFNIETNHYNTLTDKIIFESAQNAYNNFFRDVEYENKYFYKEKEILEIFNSFVLNHLADYEFTRDIPAINGTSKMSPYLAVGIVSPQTLIKICIDSKIALDNSWVNEIIWREFYIHLLQAFPDLGQNKPFLQYTKFIPWNESEDDFNKWKKGMTGFPIVDAGMRQLIEEGWMHNRVRMIVASFLTKNLLIHWKKGQDWFMQHLVDGTFASNNGGWQWSASTGTDSQPYFRVFNPITQSKNFDPNGEYIKKYVPELKNIPRKYIHEPWDYIQLNSENIYYEPMVSLSSSRKQAIETFKFAKEKYENGI</sequence>
<dbReference type="KEGG" id="pmai:CF386_11015"/>
<evidence type="ECO:0000256" key="13">
    <source>
        <dbReference type="PIRSR" id="PIRSR602081-2"/>
    </source>
</evidence>
<keyword evidence="17" id="KW-1185">Reference proteome</keyword>
<comment type="catalytic activity">
    <reaction evidence="9">
        <text>cyclobutadipyrimidine (in DNA) = 2 pyrimidine residues (in DNA).</text>
        <dbReference type="EC" id="4.1.99.3"/>
    </reaction>
</comment>
<evidence type="ECO:0000313" key="16">
    <source>
        <dbReference type="EMBL" id="ASK79577.1"/>
    </source>
</evidence>
<dbReference type="InterPro" id="IPR005101">
    <property type="entry name" value="Cryptochr/Photolyase_FAD-bd"/>
</dbReference>
<dbReference type="Gene3D" id="3.40.50.620">
    <property type="entry name" value="HUPs"/>
    <property type="match status" value="1"/>
</dbReference>
<comment type="function">
    <text evidence="10">Involved in repair of UV radiation-induced DNA damage. Catalyzes the light-dependent monomerization (300-600 nm) of cyclobutyl pyrimidine dimers (in cis-syn configuration), which are formed between adjacent bases on the same DNA strand upon exposure to ultraviolet radiation.</text>
</comment>
<protein>
    <recommendedName>
        <fullName evidence="4">Deoxyribodipyrimidine photo-lyase</fullName>
        <ecNumber evidence="3">4.1.99.3</ecNumber>
    </recommendedName>
    <alternativeName>
        <fullName evidence="8">DNA photolyase</fullName>
    </alternativeName>
    <alternativeName>
        <fullName evidence="11">Photoreactivating enzyme</fullName>
    </alternativeName>
</protein>
<dbReference type="PANTHER" id="PTHR11455:SF9">
    <property type="entry name" value="CRYPTOCHROME CIRCADIAN CLOCK 5 ISOFORM X1"/>
    <property type="match status" value="1"/>
</dbReference>
<evidence type="ECO:0000256" key="3">
    <source>
        <dbReference type="ARBA" id="ARBA00013149"/>
    </source>
</evidence>
<evidence type="ECO:0000256" key="5">
    <source>
        <dbReference type="ARBA" id="ARBA00022630"/>
    </source>
</evidence>
<dbReference type="OrthoDB" id="9772484at2"/>
<dbReference type="EMBL" id="CP022356">
    <property type="protein sequence ID" value="ASK79577.1"/>
    <property type="molecule type" value="Genomic_DNA"/>
</dbReference>
<gene>
    <name evidence="16" type="ORF">CF386_11015</name>
</gene>
<dbReference type="InterPro" id="IPR002081">
    <property type="entry name" value="Cryptochrome/DNA_photolyase_1"/>
</dbReference>
<organism evidence="16 17">
    <name type="scientific">Paraphotobacterium marinum</name>
    <dbReference type="NCBI Taxonomy" id="1755811"/>
    <lineage>
        <taxon>Bacteria</taxon>
        <taxon>Pseudomonadati</taxon>
        <taxon>Pseudomonadota</taxon>
        <taxon>Gammaproteobacteria</taxon>
        <taxon>Vibrionales</taxon>
        <taxon>Vibrionaceae</taxon>
        <taxon>Paraphotobacterium</taxon>
    </lineage>
</organism>
<keyword evidence="6 12" id="KW-0274">FAD</keyword>
<dbReference type="InterPro" id="IPR036134">
    <property type="entry name" value="Crypto/Photolyase_FAD-like_sf"/>
</dbReference>
<dbReference type="InterPro" id="IPR014729">
    <property type="entry name" value="Rossmann-like_a/b/a_fold"/>
</dbReference>
<comment type="cofactor">
    <cofactor evidence="12">
        <name>FAD</name>
        <dbReference type="ChEBI" id="CHEBI:57692"/>
    </cofactor>
    <text evidence="12">Binds 1 FAD per subunit.</text>
</comment>
<keyword evidence="16" id="KW-0456">Lyase</keyword>
<dbReference type="GO" id="GO:0071949">
    <property type="term" value="F:FAD binding"/>
    <property type="evidence" value="ECO:0007669"/>
    <property type="project" value="TreeGrafter"/>
</dbReference>
<dbReference type="RefSeq" id="WP_089074485.1">
    <property type="nucleotide sequence ID" value="NZ_CBCSAM010000008.1"/>
</dbReference>
<comment type="similarity">
    <text evidence="2">Belongs to the DNA photolyase class-1 family.</text>
</comment>
<feature type="domain" description="Photolyase/cryptochrome alpha/beta" evidence="15">
    <location>
        <begin position="6"/>
        <end position="140"/>
    </location>
</feature>
<dbReference type="PRINTS" id="PR00147">
    <property type="entry name" value="DNAPHOTLYASE"/>
</dbReference>
<evidence type="ECO:0000256" key="11">
    <source>
        <dbReference type="ARBA" id="ARBA00083107"/>
    </source>
</evidence>
<feature type="binding site" evidence="12">
    <location>
        <begin position="242"/>
        <end position="246"/>
    </location>
    <ligand>
        <name>FAD</name>
        <dbReference type="ChEBI" id="CHEBI:57692"/>
    </ligand>
</feature>
<accession>A0A220VGU1</accession>
<dbReference type="Proteomes" id="UP000242175">
    <property type="component" value="Chromosome small"/>
</dbReference>
<dbReference type="InterPro" id="IPR018394">
    <property type="entry name" value="DNA_photolyase_1_CS_C"/>
</dbReference>
<dbReference type="Pfam" id="PF00875">
    <property type="entry name" value="DNA_photolyase"/>
    <property type="match status" value="1"/>
</dbReference>
<evidence type="ECO:0000256" key="8">
    <source>
        <dbReference type="ARBA" id="ARBA00031671"/>
    </source>
</evidence>
<evidence type="ECO:0000256" key="10">
    <source>
        <dbReference type="ARBA" id="ARBA00059220"/>
    </source>
</evidence>
<dbReference type="EC" id="4.1.99.3" evidence="3"/>
<evidence type="ECO:0000256" key="2">
    <source>
        <dbReference type="ARBA" id="ARBA00005862"/>
    </source>
</evidence>
<dbReference type="AlphaFoldDB" id="A0A220VGU1"/>
<dbReference type="PROSITE" id="PS51645">
    <property type="entry name" value="PHR_CRY_ALPHA_BETA"/>
    <property type="match status" value="1"/>
</dbReference>
<evidence type="ECO:0000256" key="9">
    <source>
        <dbReference type="ARBA" id="ARBA00033999"/>
    </source>
</evidence>
<name>A0A220VGU1_9GAMM</name>
<dbReference type="GO" id="GO:0003677">
    <property type="term" value="F:DNA binding"/>
    <property type="evidence" value="ECO:0007669"/>
    <property type="project" value="TreeGrafter"/>
</dbReference>
<dbReference type="GO" id="GO:0000719">
    <property type="term" value="P:photoreactive repair"/>
    <property type="evidence" value="ECO:0007669"/>
    <property type="project" value="UniProtKB-ARBA"/>
</dbReference>
<feature type="binding site" evidence="12">
    <location>
        <begin position="277"/>
        <end position="284"/>
    </location>
    <ligand>
        <name>FAD</name>
        <dbReference type="ChEBI" id="CHEBI:57692"/>
    </ligand>
</feature>
<dbReference type="GO" id="GO:0009416">
    <property type="term" value="P:response to light stimulus"/>
    <property type="evidence" value="ECO:0007669"/>
    <property type="project" value="TreeGrafter"/>
</dbReference>
<reference evidence="16 17" key="1">
    <citation type="journal article" date="2016" name="Int. J. Syst. Evol. Microbiol.">
        <title>Paraphotobacterium marinum gen. nov., sp. nov., a member of the family Vibrionaceae, isolated from surface seawater.</title>
        <authorList>
            <person name="Huang Z."/>
            <person name="Dong C."/>
            <person name="Shao Z."/>
        </authorList>
    </citation>
    <scope>NUCLEOTIDE SEQUENCE [LARGE SCALE GENOMIC DNA]</scope>
    <source>
        <strain evidence="16 17">NSCS20N07D</strain>
    </source>
</reference>
<dbReference type="Gene3D" id="1.25.40.80">
    <property type="match status" value="1"/>
</dbReference>
<evidence type="ECO:0000256" key="6">
    <source>
        <dbReference type="ARBA" id="ARBA00022827"/>
    </source>
</evidence>
<feature type="binding site" evidence="12">
    <location>
        <position position="230"/>
    </location>
    <ligand>
        <name>FAD</name>
        <dbReference type="ChEBI" id="CHEBI:57692"/>
    </ligand>
</feature>
<keyword evidence="7 14" id="KW-0157">Chromophore</keyword>